<name>A0A6G1IY17_9PLEO</name>
<dbReference type="EMBL" id="MU005585">
    <property type="protein sequence ID" value="KAF2683018.1"/>
    <property type="molecule type" value="Genomic_DNA"/>
</dbReference>
<gene>
    <name evidence="2" type="ORF">K458DRAFT_419240</name>
</gene>
<keyword evidence="3" id="KW-1185">Reference proteome</keyword>
<feature type="compositionally biased region" description="Low complexity" evidence="1">
    <location>
        <begin position="194"/>
        <end position="220"/>
    </location>
</feature>
<feature type="region of interest" description="Disordered" evidence="1">
    <location>
        <begin position="180"/>
        <end position="256"/>
    </location>
</feature>
<dbReference type="AlphaFoldDB" id="A0A6G1IY17"/>
<evidence type="ECO:0000313" key="2">
    <source>
        <dbReference type="EMBL" id="KAF2683018.1"/>
    </source>
</evidence>
<proteinExistence type="predicted"/>
<evidence type="ECO:0000313" key="3">
    <source>
        <dbReference type="Proteomes" id="UP000799291"/>
    </source>
</evidence>
<sequence>MQNPQQLSAFAASEGLGQCTVEGYGPHAGKKGASSDGLETTVDAMEEGGVSLPPSPTCEGSNIKKKRAPPFAGPFLHPLPTIETLMTYPTLTRPTYNSIVKGEPPAQEYNTVIRTPKPPYMRLQSSSVDTTLNQIRTRISKLKVDTGRNTQSKLRSELSIESLSDMLAEMEQSRRYRKDSMMNNDGLLVPPSPTASISSSSKATVSSSPPTSRTSSPFRSATQSTRPSTPEEDTLEMDEEPSSPAASFRTSLSTQSSIYSSYNGSEISTANSFAQSSSSSASPSPPASPLSRRPSPGDDWMSYPSPPPSPLLPHIPQQQPPGHTGQRHHFRRASTAITFHSSTTEDLTRPTILRATPQPPPSVPVNGIGEDQLGGGMLYEDPSTDDPMDWSMNGGEVILGAAGVAMSPRVMRGESCHCRCKGLGLYVIDEEGEEMLNGGR</sequence>
<feature type="compositionally biased region" description="Acidic residues" evidence="1">
    <location>
        <begin position="230"/>
        <end position="241"/>
    </location>
</feature>
<dbReference type="Proteomes" id="UP000799291">
    <property type="component" value="Unassembled WGS sequence"/>
</dbReference>
<protein>
    <submittedName>
        <fullName evidence="2">Uncharacterized protein</fullName>
    </submittedName>
</protein>
<organism evidence="2 3">
    <name type="scientific">Lentithecium fluviatile CBS 122367</name>
    <dbReference type="NCBI Taxonomy" id="1168545"/>
    <lineage>
        <taxon>Eukaryota</taxon>
        <taxon>Fungi</taxon>
        <taxon>Dikarya</taxon>
        <taxon>Ascomycota</taxon>
        <taxon>Pezizomycotina</taxon>
        <taxon>Dothideomycetes</taxon>
        <taxon>Pleosporomycetidae</taxon>
        <taxon>Pleosporales</taxon>
        <taxon>Massarineae</taxon>
        <taxon>Lentitheciaceae</taxon>
        <taxon>Lentithecium</taxon>
    </lineage>
</organism>
<accession>A0A6G1IY17</accession>
<feature type="compositionally biased region" description="Pro residues" evidence="1">
    <location>
        <begin position="304"/>
        <end position="313"/>
    </location>
</feature>
<reference evidence="2" key="1">
    <citation type="journal article" date="2020" name="Stud. Mycol.">
        <title>101 Dothideomycetes genomes: a test case for predicting lifestyles and emergence of pathogens.</title>
        <authorList>
            <person name="Haridas S."/>
            <person name="Albert R."/>
            <person name="Binder M."/>
            <person name="Bloem J."/>
            <person name="Labutti K."/>
            <person name="Salamov A."/>
            <person name="Andreopoulos B."/>
            <person name="Baker S."/>
            <person name="Barry K."/>
            <person name="Bills G."/>
            <person name="Bluhm B."/>
            <person name="Cannon C."/>
            <person name="Castanera R."/>
            <person name="Culley D."/>
            <person name="Daum C."/>
            <person name="Ezra D."/>
            <person name="Gonzalez J."/>
            <person name="Henrissat B."/>
            <person name="Kuo A."/>
            <person name="Liang C."/>
            <person name="Lipzen A."/>
            <person name="Lutzoni F."/>
            <person name="Magnuson J."/>
            <person name="Mondo S."/>
            <person name="Nolan M."/>
            <person name="Ohm R."/>
            <person name="Pangilinan J."/>
            <person name="Park H.-J."/>
            <person name="Ramirez L."/>
            <person name="Alfaro M."/>
            <person name="Sun H."/>
            <person name="Tritt A."/>
            <person name="Yoshinaga Y."/>
            <person name="Zwiers L.-H."/>
            <person name="Turgeon B."/>
            <person name="Goodwin S."/>
            <person name="Spatafora J."/>
            <person name="Crous P."/>
            <person name="Grigoriev I."/>
        </authorList>
    </citation>
    <scope>NUCLEOTIDE SEQUENCE</scope>
    <source>
        <strain evidence="2">CBS 122367</strain>
    </source>
</reference>
<dbReference type="OrthoDB" id="3801446at2759"/>
<feature type="region of interest" description="Disordered" evidence="1">
    <location>
        <begin position="270"/>
        <end position="329"/>
    </location>
</feature>
<evidence type="ECO:0000256" key="1">
    <source>
        <dbReference type="SAM" id="MobiDB-lite"/>
    </source>
</evidence>